<evidence type="ECO:0000256" key="6">
    <source>
        <dbReference type="ARBA" id="ARBA00023315"/>
    </source>
</evidence>
<dbReference type="STRING" id="1076937.SAMN04488120_103140"/>
<dbReference type="Proteomes" id="UP000199771">
    <property type="component" value="Unassembled WGS sequence"/>
</dbReference>
<comment type="catalytic activity">
    <reaction evidence="8 9">
        <text>kanamycin B + acetyl-CoA = N(6')-acetylkanamycin B + CoA + H(+)</text>
        <dbReference type="Rhea" id="RHEA:16449"/>
        <dbReference type="ChEBI" id="CHEBI:15378"/>
        <dbReference type="ChEBI" id="CHEBI:57287"/>
        <dbReference type="ChEBI" id="CHEBI:57288"/>
        <dbReference type="ChEBI" id="CHEBI:58390"/>
        <dbReference type="ChEBI" id="CHEBI:58549"/>
        <dbReference type="EC" id="2.3.1.82"/>
    </reaction>
</comment>
<evidence type="ECO:0000256" key="4">
    <source>
        <dbReference type="ARBA" id="ARBA00022679"/>
    </source>
</evidence>
<evidence type="ECO:0000256" key="2">
    <source>
        <dbReference type="ARBA" id="ARBA00012888"/>
    </source>
</evidence>
<dbReference type="GO" id="GO:0047663">
    <property type="term" value="F:aminoglycoside 6'-N-acetyltransferase activity"/>
    <property type="evidence" value="ECO:0007669"/>
    <property type="project" value="UniProtKB-EC"/>
</dbReference>
<dbReference type="EMBL" id="FOOC01000003">
    <property type="protein sequence ID" value="SFF38904.1"/>
    <property type="molecule type" value="Genomic_DNA"/>
</dbReference>
<evidence type="ECO:0000256" key="8">
    <source>
        <dbReference type="ARBA" id="ARBA00048923"/>
    </source>
</evidence>
<keyword evidence="12" id="KW-1185">Reference proteome</keyword>
<dbReference type="InterPro" id="IPR050832">
    <property type="entry name" value="Bact_Acetyltransf"/>
</dbReference>
<comment type="function">
    <text evidence="9">Catalyzes the transfer of an acetyl group from acetyl-CoA to the 6'-amino group of aminoglycoside molecules conferring resistance to antibiotics containing the purpurosamine ring.</text>
</comment>
<proteinExistence type="predicted"/>
<keyword evidence="5 9" id="KW-0046">Antibiotic resistance</keyword>
<dbReference type="Pfam" id="PF00583">
    <property type="entry name" value="Acetyltransf_1"/>
    <property type="match status" value="1"/>
</dbReference>
<dbReference type="PROSITE" id="PS51186">
    <property type="entry name" value="GNAT"/>
    <property type="match status" value="1"/>
</dbReference>
<protein>
    <recommendedName>
        <fullName evidence="3 9">Aminoglycoside N(6')-acetyltransferase type 1</fullName>
        <ecNumber evidence="2 9">2.3.1.82</ecNumber>
    </recommendedName>
    <alternativeName>
        <fullName evidence="7 9">Aminoglycoside resistance protein</fullName>
    </alternativeName>
</protein>
<sequence length="145" mass="16437">MDLRVVTPELFAQWKRLRDSLYSGLDDAEHEREMNAIARASDQICFVAVADGDQVLGFIELSLRSSVDGCASSPVGYVEGLFVIPKWRRQGIGKALLARAMDWFREAGCTEMAADAEIDDIATQRYWTCVGFEEIWRIVQFRRAL</sequence>
<feature type="domain" description="N-acetyltransferase" evidence="10">
    <location>
        <begin position="1"/>
        <end position="145"/>
    </location>
</feature>
<dbReference type="PANTHER" id="PTHR43877">
    <property type="entry name" value="AMINOALKYLPHOSPHONATE N-ACETYLTRANSFERASE-RELATED-RELATED"/>
    <property type="match status" value="1"/>
</dbReference>
<dbReference type="CDD" id="cd04301">
    <property type="entry name" value="NAT_SF"/>
    <property type="match status" value="1"/>
</dbReference>
<reference evidence="11 12" key="1">
    <citation type="submission" date="2016-10" db="EMBL/GenBank/DDBJ databases">
        <authorList>
            <person name="de Groot N.N."/>
        </authorList>
    </citation>
    <scope>NUCLEOTIDE SEQUENCE [LARGE SCALE GENOMIC DNA]</scope>
    <source>
        <strain evidence="11 12">DSM 23609</strain>
    </source>
</reference>
<dbReference type="InterPro" id="IPR016181">
    <property type="entry name" value="Acyl_CoA_acyltransferase"/>
</dbReference>
<dbReference type="OrthoDB" id="118633at2"/>
<accession>A0A1I2I9J0</accession>
<dbReference type="InterPro" id="IPR000182">
    <property type="entry name" value="GNAT_dom"/>
</dbReference>
<gene>
    <name evidence="11" type="ORF">SAMN04488120_103140</name>
</gene>
<name>A0A1I2I9J0_9GAMM</name>
<organism evidence="11 12">
    <name type="scientific">Fontimonas thermophila</name>
    <dbReference type="NCBI Taxonomy" id="1076937"/>
    <lineage>
        <taxon>Bacteria</taxon>
        <taxon>Pseudomonadati</taxon>
        <taxon>Pseudomonadota</taxon>
        <taxon>Gammaproteobacteria</taxon>
        <taxon>Nevskiales</taxon>
        <taxon>Nevskiaceae</taxon>
        <taxon>Fontimonas</taxon>
    </lineage>
</organism>
<evidence type="ECO:0000313" key="12">
    <source>
        <dbReference type="Proteomes" id="UP000199771"/>
    </source>
</evidence>
<dbReference type="SUPFAM" id="SSF55729">
    <property type="entry name" value="Acyl-CoA N-acyltransferases (Nat)"/>
    <property type="match status" value="1"/>
</dbReference>
<dbReference type="PIRSF" id="PIRSF000452">
    <property type="entry name" value="6-N-acetyltransf"/>
    <property type="match status" value="1"/>
</dbReference>
<dbReference type="InterPro" id="IPR024170">
    <property type="entry name" value="Aminoglycoside_N6-AcTrfrase"/>
</dbReference>
<evidence type="ECO:0000256" key="1">
    <source>
        <dbReference type="ARBA" id="ARBA00011738"/>
    </source>
</evidence>
<dbReference type="Gene3D" id="3.40.630.30">
    <property type="match status" value="1"/>
</dbReference>
<dbReference type="AlphaFoldDB" id="A0A1I2I9J0"/>
<dbReference type="GO" id="GO:0046677">
    <property type="term" value="P:response to antibiotic"/>
    <property type="evidence" value="ECO:0007669"/>
    <property type="project" value="UniProtKB-KW"/>
</dbReference>
<evidence type="ECO:0000256" key="9">
    <source>
        <dbReference type="PIRNR" id="PIRNR000452"/>
    </source>
</evidence>
<keyword evidence="4 9" id="KW-0808">Transferase</keyword>
<comment type="subunit">
    <text evidence="1 9">Homodimer.</text>
</comment>
<evidence type="ECO:0000256" key="3">
    <source>
        <dbReference type="ARBA" id="ARBA00017677"/>
    </source>
</evidence>
<evidence type="ECO:0000313" key="11">
    <source>
        <dbReference type="EMBL" id="SFF38904.1"/>
    </source>
</evidence>
<evidence type="ECO:0000259" key="10">
    <source>
        <dbReference type="PROSITE" id="PS51186"/>
    </source>
</evidence>
<dbReference type="RefSeq" id="WP_159431078.1">
    <property type="nucleotide sequence ID" value="NZ_FOOC01000003.1"/>
</dbReference>
<evidence type="ECO:0000256" key="5">
    <source>
        <dbReference type="ARBA" id="ARBA00023251"/>
    </source>
</evidence>
<evidence type="ECO:0000256" key="7">
    <source>
        <dbReference type="ARBA" id="ARBA00029660"/>
    </source>
</evidence>
<keyword evidence="6 9" id="KW-0012">Acyltransferase</keyword>
<dbReference type="EC" id="2.3.1.82" evidence="2 9"/>